<dbReference type="EMBL" id="PYLW01000004">
    <property type="protein sequence ID" value="PSV98200.1"/>
    <property type="molecule type" value="Genomic_DNA"/>
</dbReference>
<reference evidence="1 2" key="1">
    <citation type="submission" date="2018-01" db="EMBL/GenBank/DDBJ databases">
        <title>Whole genome sequencing of Histamine producing bacteria.</title>
        <authorList>
            <person name="Butler K."/>
        </authorList>
    </citation>
    <scope>NUCLEOTIDE SEQUENCE [LARGE SCALE GENOMIC DNA]</scope>
    <source>
        <strain evidence="1 2">NCIMB 13481</strain>
    </source>
</reference>
<gene>
    <name evidence="1" type="ORF">C9I88_05915</name>
</gene>
<dbReference type="Proteomes" id="UP000241954">
    <property type="component" value="Unassembled WGS sequence"/>
</dbReference>
<comment type="caution">
    <text evidence="1">The sequence shown here is derived from an EMBL/GenBank/DDBJ whole genome shotgun (WGS) entry which is preliminary data.</text>
</comment>
<name>A0A2T3MN72_9GAMM</name>
<dbReference type="RefSeq" id="WP_107236932.1">
    <property type="nucleotide sequence ID" value="NZ_PYLW01000004.1"/>
</dbReference>
<organism evidence="1 2">
    <name type="scientific">Photobacterium iliopiscarium</name>
    <dbReference type="NCBI Taxonomy" id="56192"/>
    <lineage>
        <taxon>Bacteria</taxon>
        <taxon>Pseudomonadati</taxon>
        <taxon>Pseudomonadota</taxon>
        <taxon>Gammaproteobacteria</taxon>
        <taxon>Vibrionales</taxon>
        <taxon>Vibrionaceae</taxon>
        <taxon>Photobacterium</taxon>
    </lineage>
</organism>
<protein>
    <submittedName>
        <fullName evidence="1">Uncharacterized protein</fullName>
    </submittedName>
</protein>
<accession>A0A2T3MN72</accession>
<dbReference type="AlphaFoldDB" id="A0A2T3MN72"/>
<evidence type="ECO:0000313" key="1">
    <source>
        <dbReference type="EMBL" id="PSV98200.1"/>
    </source>
</evidence>
<proteinExistence type="predicted"/>
<evidence type="ECO:0000313" key="2">
    <source>
        <dbReference type="Proteomes" id="UP000241954"/>
    </source>
</evidence>
<sequence length="129" mass="15037">MAVQCFYEEPNFDIRLFNVDYKKLTLPQRIDFIITFNGKTIIINTVVVFNKRHSANIRRANGFQNVPVISLSLLCTETFEVLSTSALLLDTYDIKDRSGDSDYHSHSISFFIYSDYLRKRFDSTDNKSF</sequence>